<sequence length="746" mass="83050">MVNAMSHRRLLILLLLLLQQFGLCNARQRIVEGPTDVVSRLAETVVLKCRVENQEGAVQWLKNGFGLGSTRDLPLYRRYSMIGRSSFGEYHLQIVNATFEDEAQYECHIEETGTSASQTSAAGNLKIISEPEPPRFLSNQTKLSFKEGRNVELACRSSSGRPAAQLAWVILDDADSVNVLRWFGNASETLKHTNLRGGDKKTLDNSIIKDEQDVDSNGLSTITSRISFPVSKAEDQRWVACIATHPTYLSSYKVVSVPLEVLYAPTVEIRLDESRSSLEEGGQAVFTCHIEAKPMENLRIRWTKNDQQVEPAGPQTVILRNLRMEDHQHKVVCQAENDVGKGQASYKLNINYGPRIMTTSQTKAVQRGEPVTFVCEATGNPEPAIHWVRKTDSEQIIAKGTKLTIDSIQPWQVGEYDCVATVPGFSEAKMQNFLHLKGPPLIDFTDRFIKHENGKVTMTCQVRGKPFPKHISWLRDGRPINFDLSNGRIQAHEVHREFGMESKLTVLRPTESDFGIYNCSATNEFGSHSMAAELREPTLIERLTNYGVNPIAVLAGALILLMLLIFLICLRRQCCRSKKGTSFPANKKGLDDPSDVTVRCEALDGVQFYGGDVYSTGELDNVDILASKDYISVPQNNPDLDYLPPPNVIYQATPSYARQMPHDYASSDNSIRYDQSFNSFVPNNHVGLSPDGSHVVDIYGNAYLKHPGRQLETLAEVATPDTESGTPLLVAGDLHDRAVSQMSTHV</sequence>
<feature type="domain" description="Ig-like" evidence="8">
    <location>
        <begin position="28"/>
        <end position="124"/>
    </location>
</feature>
<dbReference type="InterPro" id="IPR013162">
    <property type="entry name" value="CD80_C2-set"/>
</dbReference>
<feature type="domain" description="Ig-like" evidence="8">
    <location>
        <begin position="134"/>
        <end position="256"/>
    </location>
</feature>
<name>A0A7E4VK00_PANRE</name>
<dbReference type="Pfam" id="PF08205">
    <property type="entry name" value="C2-set_2"/>
    <property type="match status" value="1"/>
</dbReference>
<evidence type="ECO:0000256" key="6">
    <source>
        <dbReference type="SAM" id="Phobius"/>
    </source>
</evidence>
<dbReference type="InterPro" id="IPR051275">
    <property type="entry name" value="Cell_adhesion_signaling"/>
</dbReference>
<dbReference type="GO" id="GO:0098609">
    <property type="term" value="P:cell-cell adhesion"/>
    <property type="evidence" value="ECO:0007669"/>
    <property type="project" value="TreeGrafter"/>
</dbReference>
<dbReference type="InterPro" id="IPR013783">
    <property type="entry name" value="Ig-like_fold"/>
</dbReference>
<evidence type="ECO:0000256" key="1">
    <source>
        <dbReference type="ARBA" id="ARBA00004479"/>
    </source>
</evidence>
<dbReference type="GO" id="GO:0005886">
    <property type="term" value="C:plasma membrane"/>
    <property type="evidence" value="ECO:0007669"/>
    <property type="project" value="TreeGrafter"/>
</dbReference>
<reference evidence="9" key="1">
    <citation type="journal article" date="2013" name="Genetics">
        <title>The draft genome and transcriptome of Panagrellus redivivus are shaped by the harsh demands of a free-living lifestyle.</title>
        <authorList>
            <person name="Srinivasan J."/>
            <person name="Dillman A.R."/>
            <person name="Macchietto M.G."/>
            <person name="Heikkinen L."/>
            <person name="Lakso M."/>
            <person name="Fracchia K.M."/>
            <person name="Antoshechkin I."/>
            <person name="Mortazavi A."/>
            <person name="Wong G."/>
            <person name="Sternberg P.W."/>
        </authorList>
    </citation>
    <scope>NUCLEOTIDE SEQUENCE [LARGE SCALE GENOMIC DNA]</scope>
    <source>
        <strain evidence="9">MT8872</strain>
    </source>
</reference>
<organism evidence="9 10">
    <name type="scientific">Panagrellus redivivus</name>
    <name type="common">Microworm</name>
    <dbReference type="NCBI Taxonomy" id="6233"/>
    <lineage>
        <taxon>Eukaryota</taxon>
        <taxon>Metazoa</taxon>
        <taxon>Ecdysozoa</taxon>
        <taxon>Nematoda</taxon>
        <taxon>Chromadorea</taxon>
        <taxon>Rhabditida</taxon>
        <taxon>Tylenchina</taxon>
        <taxon>Panagrolaimomorpha</taxon>
        <taxon>Panagrolaimoidea</taxon>
        <taxon>Panagrolaimidae</taxon>
        <taxon>Panagrellus</taxon>
    </lineage>
</organism>
<dbReference type="WBParaSite" id="Pan_g21868.t1">
    <property type="protein sequence ID" value="Pan_g21868.t1"/>
    <property type="gene ID" value="Pan_g21868"/>
</dbReference>
<keyword evidence="2 6" id="KW-0472">Membrane</keyword>
<dbReference type="InterPro" id="IPR003598">
    <property type="entry name" value="Ig_sub2"/>
</dbReference>
<dbReference type="GO" id="GO:0050839">
    <property type="term" value="F:cell adhesion molecule binding"/>
    <property type="evidence" value="ECO:0007669"/>
    <property type="project" value="TreeGrafter"/>
</dbReference>
<reference evidence="10" key="2">
    <citation type="submission" date="2020-10" db="UniProtKB">
        <authorList>
            <consortium name="WormBaseParasite"/>
        </authorList>
    </citation>
    <scope>IDENTIFICATION</scope>
</reference>
<feature type="domain" description="Ig-like" evidence="8">
    <location>
        <begin position="439"/>
        <end position="535"/>
    </location>
</feature>
<dbReference type="Gene3D" id="2.60.40.10">
    <property type="entry name" value="Immunoglobulins"/>
    <property type="match status" value="5"/>
</dbReference>
<dbReference type="AlphaFoldDB" id="A0A7E4VK00"/>
<evidence type="ECO:0000313" key="9">
    <source>
        <dbReference type="Proteomes" id="UP000492821"/>
    </source>
</evidence>
<accession>A0A7E4VK00</accession>
<dbReference type="Pfam" id="PF13927">
    <property type="entry name" value="Ig_3"/>
    <property type="match status" value="2"/>
</dbReference>
<evidence type="ECO:0000256" key="5">
    <source>
        <dbReference type="ARBA" id="ARBA00023319"/>
    </source>
</evidence>
<dbReference type="Proteomes" id="UP000492821">
    <property type="component" value="Unassembled WGS sequence"/>
</dbReference>
<keyword evidence="7" id="KW-0732">Signal</keyword>
<feature type="domain" description="Ig-like" evidence="8">
    <location>
        <begin position="354"/>
        <end position="421"/>
    </location>
</feature>
<evidence type="ECO:0000256" key="2">
    <source>
        <dbReference type="ARBA" id="ARBA00023136"/>
    </source>
</evidence>
<dbReference type="PANTHER" id="PTHR11640:SF31">
    <property type="entry name" value="IRREGULAR CHIASM C-ROUGHEST PROTEIN-RELATED"/>
    <property type="match status" value="1"/>
</dbReference>
<keyword evidence="5" id="KW-0393">Immunoglobulin domain</keyword>
<keyword evidence="6" id="KW-0812">Transmembrane</keyword>
<dbReference type="GO" id="GO:0005911">
    <property type="term" value="C:cell-cell junction"/>
    <property type="evidence" value="ECO:0007669"/>
    <property type="project" value="TreeGrafter"/>
</dbReference>
<dbReference type="CDD" id="cd00096">
    <property type="entry name" value="Ig"/>
    <property type="match status" value="2"/>
</dbReference>
<feature type="domain" description="Ig-like" evidence="8">
    <location>
        <begin position="265"/>
        <end position="351"/>
    </location>
</feature>
<evidence type="ECO:0000256" key="7">
    <source>
        <dbReference type="SAM" id="SignalP"/>
    </source>
</evidence>
<keyword evidence="4" id="KW-0325">Glycoprotein</keyword>
<dbReference type="PROSITE" id="PS50835">
    <property type="entry name" value="IG_LIKE"/>
    <property type="match status" value="5"/>
</dbReference>
<feature type="chain" id="PRO_5028822022" evidence="7">
    <location>
        <begin position="27"/>
        <end position="746"/>
    </location>
</feature>
<dbReference type="PANTHER" id="PTHR11640">
    <property type="entry name" value="NEPHRIN"/>
    <property type="match status" value="1"/>
</dbReference>
<dbReference type="InterPro" id="IPR003599">
    <property type="entry name" value="Ig_sub"/>
</dbReference>
<protein>
    <submittedName>
        <fullName evidence="10">Nephrin</fullName>
    </submittedName>
</protein>
<comment type="subcellular location">
    <subcellularLocation>
        <location evidence="1">Membrane</location>
        <topology evidence="1">Single-pass type I membrane protein</topology>
    </subcellularLocation>
</comment>
<evidence type="ECO:0000256" key="3">
    <source>
        <dbReference type="ARBA" id="ARBA00023157"/>
    </source>
</evidence>
<proteinExistence type="predicted"/>
<evidence type="ECO:0000259" key="8">
    <source>
        <dbReference type="PROSITE" id="PS50835"/>
    </source>
</evidence>
<feature type="signal peptide" evidence="7">
    <location>
        <begin position="1"/>
        <end position="26"/>
    </location>
</feature>
<dbReference type="Pfam" id="PF07679">
    <property type="entry name" value="I-set"/>
    <property type="match status" value="2"/>
</dbReference>
<dbReference type="SMART" id="SM00409">
    <property type="entry name" value="IG"/>
    <property type="match status" value="5"/>
</dbReference>
<keyword evidence="9" id="KW-1185">Reference proteome</keyword>
<dbReference type="InterPro" id="IPR013098">
    <property type="entry name" value="Ig_I-set"/>
</dbReference>
<keyword evidence="6" id="KW-1133">Transmembrane helix</keyword>
<keyword evidence="3" id="KW-1015">Disulfide bond</keyword>
<dbReference type="SUPFAM" id="SSF48726">
    <property type="entry name" value="Immunoglobulin"/>
    <property type="match status" value="5"/>
</dbReference>
<dbReference type="InterPro" id="IPR007110">
    <property type="entry name" value="Ig-like_dom"/>
</dbReference>
<dbReference type="InterPro" id="IPR036179">
    <property type="entry name" value="Ig-like_dom_sf"/>
</dbReference>
<evidence type="ECO:0000313" key="10">
    <source>
        <dbReference type="WBParaSite" id="Pan_g21868.t1"/>
    </source>
</evidence>
<feature type="transmembrane region" description="Helical" evidence="6">
    <location>
        <begin position="551"/>
        <end position="570"/>
    </location>
</feature>
<dbReference type="SMART" id="SM00408">
    <property type="entry name" value="IGc2"/>
    <property type="match status" value="4"/>
</dbReference>
<evidence type="ECO:0000256" key="4">
    <source>
        <dbReference type="ARBA" id="ARBA00023180"/>
    </source>
</evidence>